<evidence type="ECO:0000313" key="1">
    <source>
        <dbReference type="EMBL" id="MBW0587229.1"/>
    </source>
</evidence>
<feature type="non-terminal residue" evidence="1">
    <location>
        <position position="59"/>
    </location>
</feature>
<gene>
    <name evidence="1" type="ORF">O181_126944</name>
</gene>
<keyword evidence="2" id="KW-1185">Reference proteome</keyword>
<name>A0A9Q3KX09_9BASI</name>
<dbReference type="AlphaFoldDB" id="A0A9Q3KX09"/>
<protein>
    <submittedName>
        <fullName evidence="1">Uncharacterized protein</fullName>
    </submittedName>
</protein>
<accession>A0A9Q3KX09</accession>
<sequence>MHLHLWSIKKKSLDVTVPVHQEKKLWMMRMRTCLPITVKQMMNQGGTTSWHMRKALSQI</sequence>
<dbReference type="EMBL" id="AVOT02126349">
    <property type="protein sequence ID" value="MBW0587229.1"/>
    <property type="molecule type" value="Genomic_DNA"/>
</dbReference>
<organism evidence="1 2">
    <name type="scientific">Austropuccinia psidii MF-1</name>
    <dbReference type="NCBI Taxonomy" id="1389203"/>
    <lineage>
        <taxon>Eukaryota</taxon>
        <taxon>Fungi</taxon>
        <taxon>Dikarya</taxon>
        <taxon>Basidiomycota</taxon>
        <taxon>Pucciniomycotina</taxon>
        <taxon>Pucciniomycetes</taxon>
        <taxon>Pucciniales</taxon>
        <taxon>Sphaerophragmiaceae</taxon>
        <taxon>Austropuccinia</taxon>
    </lineage>
</organism>
<reference evidence="1" key="1">
    <citation type="submission" date="2021-03" db="EMBL/GenBank/DDBJ databases">
        <title>Draft genome sequence of rust myrtle Austropuccinia psidii MF-1, a brazilian biotype.</title>
        <authorList>
            <person name="Quecine M.C."/>
            <person name="Pachon D.M.R."/>
            <person name="Bonatelli M.L."/>
            <person name="Correr F.H."/>
            <person name="Franceschini L.M."/>
            <person name="Leite T.F."/>
            <person name="Margarido G.R.A."/>
            <person name="Almeida C.A."/>
            <person name="Ferrarezi J.A."/>
            <person name="Labate C.A."/>
        </authorList>
    </citation>
    <scope>NUCLEOTIDE SEQUENCE</scope>
    <source>
        <strain evidence="1">MF-1</strain>
    </source>
</reference>
<comment type="caution">
    <text evidence="1">The sequence shown here is derived from an EMBL/GenBank/DDBJ whole genome shotgun (WGS) entry which is preliminary data.</text>
</comment>
<proteinExistence type="predicted"/>
<dbReference type="Proteomes" id="UP000765509">
    <property type="component" value="Unassembled WGS sequence"/>
</dbReference>
<evidence type="ECO:0000313" key="2">
    <source>
        <dbReference type="Proteomes" id="UP000765509"/>
    </source>
</evidence>